<reference evidence="2" key="1">
    <citation type="submission" date="2021-02" db="EMBL/GenBank/DDBJ databases">
        <authorList>
            <person name="Dougan E. K."/>
            <person name="Rhodes N."/>
            <person name="Thang M."/>
            <person name="Chan C."/>
        </authorList>
    </citation>
    <scope>NUCLEOTIDE SEQUENCE</scope>
</reference>
<evidence type="ECO:0000313" key="2">
    <source>
        <dbReference type="EMBL" id="CAE7423192.1"/>
    </source>
</evidence>
<accession>A0A812R5V3</accession>
<name>A0A812R5V3_9DINO</name>
<sequence length="172" mass="19232">MALPEPLDLGFVVLTPQQREGGDLAELVLKAKDAELTDQGVTQMTDYIDRFLGYEGVQNGFSIVYDMRFLRVPSMKIVMRLAEWGRDPARTETFQRMNKACKVVVTEGLRTRLAKGILTTFFFVCPPVCDTYLLTAADQPESEGVYFAPPSQKTDEPEDPDAEEDENIQGGT</sequence>
<dbReference type="OrthoDB" id="426317at2759"/>
<evidence type="ECO:0000313" key="3">
    <source>
        <dbReference type="Proteomes" id="UP000604046"/>
    </source>
</evidence>
<feature type="region of interest" description="Disordered" evidence="1">
    <location>
        <begin position="143"/>
        <end position="172"/>
    </location>
</feature>
<proteinExistence type="predicted"/>
<keyword evidence="3" id="KW-1185">Reference proteome</keyword>
<gene>
    <name evidence="2" type="ORF">SNAT2548_LOCUS23015</name>
</gene>
<evidence type="ECO:0000256" key="1">
    <source>
        <dbReference type="SAM" id="MobiDB-lite"/>
    </source>
</evidence>
<organism evidence="2 3">
    <name type="scientific">Symbiodinium natans</name>
    <dbReference type="NCBI Taxonomy" id="878477"/>
    <lineage>
        <taxon>Eukaryota</taxon>
        <taxon>Sar</taxon>
        <taxon>Alveolata</taxon>
        <taxon>Dinophyceae</taxon>
        <taxon>Suessiales</taxon>
        <taxon>Symbiodiniaceae</taxon>
        <taxon>Symbiodinium</taxon>
    </lineage>
</organism>
<dbReference type="Proteomes" id="UP000604046">
    <property type="component" value="Unassembled WGS sequence"/>
</dbReference>
<feature type="compositionally biased region" description="Acidic residues" evidence="1">
    <location>
        <begin position="156"/>
        <end position="172"/>
    </location>
</feature>
<comment type="caution">
    <text evidence="2">The sequence shown here is derived from an EMBL/GenBank/DDBJ whole genome shotgun (WGS) entry which is preliminary data.</text>
</comment>
<dbReference type="EMBL" id="CAJNDS010002305">
    <property type="protein sequence ID" value="CAE7423192.1"/>
    <property type="molecule type" value="Genomic_DNA"/>
</dbReference>
<dbReference type="AlphaFoldDB" id="A0A812R5V3"/>
<protein>
    <submittedName>
        <fullName evidence="2">Uncharacterized protein</fullName>
    </submittedName>
</protein>